<protein>
    <submittedName>
        <fullName evidence="2">Flavo protein</fullName>
    </submittedName>
</protein>
<dbReference type="Pfam" id="PF03358">
    <property type="entry name" value="FMN_red"/>
    <property type="match status" value="1"/>
</dbReference>
<accession>A0A165DLQ1</accession>
<dbReference type="PANTHER" id="PTHR30543">
    <property type="entry name" value="CHROMATE REDUCTASE"/>
    <property type="match status" value="1"/>
</dbReference>
<proteinExistence type="predicted"/>
<organism evidence="2 3">
    <name type="scientific">Calocera cornea HHB12733</name>
    <dbReference type="NCBI Taxonomy" id="1353952"/>
    <lineage>
        <taxon>Eukaryota</taxon>
        <taxon>Fungi</taxon>
        <taxon>Dikarya</taxon>
        <taxon>Basidiomycota</taxon>
        <taxon>Agaricomycotina</taxon>
        <taxon>Dacrymycetes</taxon>
        <taxon>Dacrymycetales</taxon>
        <taxon>Dacrymycetaceae</taxon>
        <taxon>Calocera</taxon>
    </lineage>
</organism>
<feature type="domain" description="NADPH-dependent FMN reductase-like" evidence="1">
    <location>
        <begin position="6"/>
        <end position="157"/>
    </location>
</feature>
<dbReference type="OrthoDB" id="68575at2759"/>
<gene>
    <name evidence="2" type="ORF">CALCODRAFT_501510</name>
</gene>
<evidence type="ECO:0000259" key="1">
    <source>
        <dbReference type="Pfam" id="PF03358"/>
    </source>
</evidence>
<dbReference type="InParanoid" id="A0A165DLQ1"/>
<dbReference type="Proteomes" id="UP000076842">
    <property type="component" value="Unassembled WGS sequence"/>
</dbReference>
<name>A0A165DLQ1_9BASI</name>
<dbReference type="Gene3D" id="3.40.50.360">
    <property type="match status" value="1"/>
</dbReference>
<dbReference type="PANTHER" id="PTHR30543:SF21">
    <property type="entry name" value="NAD(P)H-DEPENDENT FMN REDUCTASE LOT6"/>
    <property type="match status" value="1"/>
</dbReference>
<dbReference type="InterPro" id="IPR050712">
    <property type="entry name" value="NAD(P)H-dep_reductase"/>
</dbReference>
<dbReference type="SUPFAM" id="SSF52218">
    <property type="entry name" value="Flavoproteins"/>
    <property type="match status" value="1"/>
</dbReference>
<dbReference type="InterPro" id="IPR005025">
    <property type="entry name" value="FMN_Rdtase-like_dom"/>
</dbReference>
<dbReference type="GO" id="GO:0010181">
    <property type="term" value="F:FMN binding"/>
    <property type="evidence" value="ECO:0007669"/>
    <property type="project" value="TreeGrafter"/>
</dbReference>
<evidence type="ECO:0000313" key="3">
    <source>
        <dbReference type="Proteomes" id="UP000076842"/>
    </source>
</evidence>
<reference evidence="2 3" key="1">
    <citation type="journal article" date="2016" name="Mol. Biol. Evol.">
        <title>Comparative Genomics of Early-Diverging Mushroom-Forming Fungi Provides Insights into the Origins of Lignocellulose Decay Capabilities.</title>
        <authorList>
            <person name="Nagy L.G."/>
            <person name="Riley R."/>
            <person name="Tritt A."/>
            <person name="Adam C."/>
            <person name="Daum C."/>
            <person name="Floudas D."/>
            <person name="Sun H."/>
            <person name="Yadav J.S."/>
            <person name="Pangilinan J."/>
            <person name="Larsson K.H."/>
            <person name="Matsuura K."/>
            <person name="Barry K."/>
            <person name="Labutti K."/>
            <person name="Kuo R."/>
            <person name="Ohm R.A."/>
            <person name="Bhattacharya S.S."/>
            <person name="Shirouzu T."/>
            <person name="Yoshinaga Y."/>
            <person name="Martin F.M."/>
            <person name="Grigoriev I.V."/>
            <person name="Hibbett D.S."/>
        </authorList>
    </citation>
    <scope>NUCLEOTIDE SEQUENCE [LARGE SCALE GENOMIC DNA]</scope>
    <source>
        <strain evidence="2 3">HHB12733</strain>
    </source>
</reference>
<dbReference type="AlphaFoldDB" id="A0A165DLQ1"/>
<dbReference type="InterPro" id="IPR029039">
    <property type="entry name" value="Flavoprotein-like_sf"/>
</dbReference>
<keyword evidence="3" id="KW-1185">Reference proteome</keyword>
<evidence type="ECO:0000313" key="2">
    <source>
        <dbReference type="EMBL" id="KZT53082.1"/>
    </source>
</evidence>
<dbReference type="FunCoup" id="A0A165DLQ1">
    <property type="interactions" value="254"/>
</dbReference>
<dbReference type="GO" id="GO:0016491">
    <property type="term" value="F:oxidoreductase activity"/>
    <property type="evidence" value="ECO:0007669"/>
    <property type="project" value="InterPro"/>
</dbReference>
<dbReference type="GO" id="GO:0005829">
    <property type="term" value="C:cytosol"/>
    <property type="evidence" value="ECO:0007669"/>
    <property type="project" value="TreeGrafter"/>
</dbReference>
<dbReference type="EMBL" id="KV424047">
    <property type="protein sequence ID" value="KZT53082.1"/>
    <property type="molecule type" value="Genomic_DNA"/>
</dbReference>
<sequence length="218" mass="23394">MSAPLRIAVLIGSTRKGSNGSGIAHWVSSGLTMTAASRTKGPGIEVVPVDLSTTTYTLGPVVEDIVPQAIKDPKQYINPAITNWSHFISSCAGFVVVSPQYNWGYPGELKNAFDHLFNEWVGKPVAIVTYGARGGNKAGEQLRQVMGGGMDMKLVEQRVEIKLPRDFIAGSNRVSSTASVALHGTEEDKDAWLQEYQKPLEEAMEALIAAVAAPKPEA</sequence>
<dbReference type="STRING" id="1353952.A0A165DLQ1"/>